<evidence type="ECO:0000256" key="11">
    <source>
        <dbReference type="PIRSR" id="PIRSR016262-2"/>
    </source>
</evidence>
<dbReference type="HAMAP" id="MF_00013">
    <property type="entry name" value="LipB"/>
    <property type="match status" value="1"/>
</dbReference>
<evidence type="ECO:0000256" key="2">
    <source>
        <dbReference type="ARBA" id="ARBA00004821"/>
    </source>
</evidence>
<feature type="binding site" evidence="11">
    <location>
        <begin position="78"/>
        <end position="85"/>
    </location>
    <ligand>
        <name>substrate</name>
    </ligand>
</feature>
<dbReference type="Gene3D" id="3.30.930.10">
    <property type="entry name" value="Bira Bifunctional Protein, Domain 2"/>
    <property type="match status" value="1"/>
</dbReference>
<dbReference type="GO" id="GO:0033819">
    <property type="term" value="F:lipoyl(octanoyl) transferase activity"/>
    <property type="evidence" value="ECO:0007669"/>
    <property type="project" value="UniProtKB-EC"/>
</dbReference>
<dbReference type="PANTHER" id="PTHR10993:SF7">
    <property type="entry name" value="LIPOYLTRANSFERASE 2, MITOCHONDRIAL-RELATED"/>
    <property type="match status" value="1"/>
</dbReference>
<evidence type="ECO:0000256" key="6">
    <source>
        <dbReference type="ARBA" id="ARBA00023315"/>
    </source>
</evidence>
<evidence type="ECO:0000256" key="4">
    <source>
        <dbReference type="ARBA" id="ARBA00012334"/>
    </source>
</evidence>
<reference evidence="14" key="1">
    <citation type="submission" date="2025-08" db="UniProtKB">
        <authorList>
            <consortium name="Ensembl"/>
        </authorList>
    </citation>
    <scope>IDENTIFICATION</scope>
</reference>
<dbReference type="GO" id="GO:0005739">
    <property type="term" value="C:mitochondrion"/>
    <property type="evidence" value="ECO:0007669"/>
    <property type="project" value="UniProtKB-SubCell"/>
</dbReference>
<dbReference type="PROSITE" id="PS51733">
    <property type="entry name" value="BPL_LPL_CATALYTIC"/>
    <property type="match status" value="1"/>
</dbReference>
<dbReference type="NCBIfam" id="TIGR00214">
    <property type="entry name" value="lipB"/>
    <property type="match status" value="1"/>
</dbReference>
<dbReference type="PROSITE" id="PS01313">
    <property type="entry name" value="LIPB"/>
    <property type="match status" value="1"/>
</dbReference>
<sequence length="232" mass="25844">MSRPVLRVLRLGALPYAEASRVQQRWVRAARDASEPRDTLLLCEHPAVYTVGIRRGLYPVQEEERLRGLGAEFQRTDRGGLITFHGPGQLVCYPVLHLGRLRRSLRAYVCGLEATVIGLCRSLGLESGRAPETGVWVRDRKICAIGVHCARHITSHGLALNCNTDLTWFEKIVPCGIVGKGVTSLTQELGREVTVEETIPPFLEAFQEEFNCSLVLEDPPEQRDAVSEDMTI</sequence>
<evidence type="ECO:0000256" key="5">
    <source>
        <dbReference type="ARBA" id="ARBA00022679"/>
    </source>
</evidence>
<dbReference type="InterPro" id="IPR020605">
    <property type="entry name" value="Octanoyltransferase_CS"/>
</dbReference>
<reference evidence="14" key="2">
    <citation type="submission" date="2025-09" db="UniProtKB">
        <authorList>
            <consortium name="Ensembl"/>
        </authorList>
    </citation>
    <scope>IDENTIFICATION</scope>
</reference>
<dbReference type="Proteomes" id="UP000694569">
    <property type="component" value="Unplaced"/>
</dbReference>
<keyword evidence="15" id="KW-1185">Reference proteome</keyword>
<evidence type="ECO:0000259" key="13">
    <source>
        <dbReference type="PROSITE" id="PS51733"/>
    </source>
</evidence>
<dbReference type="InterPro" id="IPR045864">
    <property type="entry name" value="aa-tRNA-synth_II/BPL/LPL"/>
</dbReference>
<dbReference type="InterPro" id="IPR000544">
    <property type="entry name" value="Octanoyltransferase"/>
</dbReference>
<evidence type="ECO:0000313" key="14">
    <source>
        <dbReference type="Ensembl" id="ENSLLEP00000004807.1"/>
    </source>
</evidence>
<keyword evidence="6 9" id="KW-0012">Acyltransferase</keyword>
<organism evidence="14 15">
    <name type="scientific">Leptobrachium leishanense</name>
    <name type="common">Leishan spiny toad</name>
    <dbReference type="NCBI Taxonomy" id="445787"/>
    <lineage>
        <taxon>Eukaryota</taxon>
        <taxon>Metazoa</taxon>
        <taxon>Chordata</taxon>
        <taxon>Craniata</taxon>
        <taxon>Vertebrata</taxon>
        <taxon>Euteleostomi</taxon>
        <taxon>Amphibia</taxon>
        <taxon>Batrachia</taxon>
        <taxon>Anura</taxon>
        <taxon>Pelobatoidea</taxon>
        <taxon>Megophryidae</taxon>
        <taxon>Leptobrachium</taxon>
    </lineage>
</organism>
<feature type="site" description="Lowers pKa of active site Cys" evidence="12">
    <location>
        <position position="141"/>
    </location>
</feature>
<comment type="subcellular location">
    <subcellularLocation>
        <location evidence="1 9">Mitochondrion</location>
    </subcellularLocation>
</comment>
<feature type="active site" description="Acyl-thioester intermediate" evidence="10">
    <location>
        <position position="175"/>
    </location>
</feature>
<dbReference type="UniPathway" id="UPA00538">
    <property type="reaction ID" value="UER00592"/>
</dbReference>
<feature type="binding site" evidence="11">
    <location>
        <begin position="144"/>
        <end position="146"/>
    </location>
    <ligand>
        <name>substrate</name>
    </ligand>
</feature>
<feature type="binding site" evidence="11">
    <location>
        <begin position="157"/>
        <end position="159"/>
    </location>
    <ligand>
        <name>substrate</name>
    </ligand>
</feature>
<proteinExistence type="inferred from homology"/>
<dbReference type="GO" id="GO:0009249">
    <property type="term" value="P:protein lipoylation"/>
    <property type="evidence" value="ECO:0007669"/>
    <property type="project" value="InterPro"/>
</dbReference>
<evidence type="ECO:0000256" key="8">
    <source>
        <dbReference type="ARBA" id="ARBA00071279"/>
    </source>
</evidence>
<comment type="catalytic activity">
    <reaction evidence="7">
        <text>octanoyl-[ACP] + L-lysyl-[protein] = N(6)-octanoyl-L-lysyl-[protein] + holo-[ACP] + H(+)</text>
        <dbReference type="Rhea" id="RHEA:17665"/>
        <dbReference type="Rhea" id="RHEA-COMP:9636"/>
        <dbReference type="Rhea" id="RHEA-COMP:9685"/>
        <dbReference type="Rhea" id="RHEA-COMP:9752"/>
        <dbReference type="Rhea" id="RHEA-COMP:9928"/>
        <dbReference type="ChEBI" id="CHEBI:15378"/>
        <dbReference type="ChEBI" id="CHEBI:29969"/>
        <dbReference type="ChEBI" id="CHEBI:64479"/>
        <dbReference type="ChEBI" id="CHEBI:78463"/>
        <dbReference type="ChEBI" id="CHEBI:78809"/>
        <dbReference type="EC" id="2.3.1.181"/>
    </reaction>
    <physiologicalReaction direction="left-to-right" evidence="7">
        <dbReference type="Rhea" id="RHEA:17666"/>
    </physiologicalReaction>
</comment>
<accession>A0A8C5P826</accession>
<dbReference type="SUPFAM" id="SSF55681">
    <property type="entry name" value="Class II aaRS and biotin synthetases"/>
    <property type="match status" value="1"/>
</dbReference>
<dbReference type="GeneTree" id="ENSGT00390000006450"/>
<feature type="domain" description="BPL/LPL catalytic" evidence="13">
    <location>
        <begin position="34"/>
        <end position="214"/>
    </location>
</feature>
<evidence type="ECO:0000256" key="1">
    <source>
        <dbReference type="ARBA" id="ARBA00004173"/>
    </source>
</evidence>
<comment type="pathway">
    <text evidence="2 9">Protein modification; protein lipoylation via endogenous pathway; protein N(6)-(lipoyl)lysine from octanoyl-[acyl-carrier-protein]: step 1/2.</text>
</comment>
<dbReference type="Pfam" id="PF21948">
    <property type="entry name" value="LplA-B_cat"/>
    <property type="match status" value="1"/>
</dbReference>
<dbReference type="PANTHER" id="PTHR10993">
    <property type="entry name" value="OCTANOYLTRANSFERASE"/>
    <property type="match status" value="1"/>
</dbReference>
<evidence type="ECO:0000256" key="9">
    <source>
        <dbReference type="PIRNR" id="PIRNR016262"/>
    </source>
</evidence>
<dbReference type="Ensembl" id="ENSLLET00000005020.1">
    <property type="protein sequence ID" value="ENSLLEP00000004807.1"/>
    <property type="gene ID" value="ENSLLEG00000003081.1"/>
</dbReference>
<evidence type="ECO:0000256" key="3">
    <source>
        <dbReference type="ARBA" id="ARBA00007907"/>
    </source>
</evidence>
<dbReference type="FunFam" id="3.30.930.10:FF:000035">
    <property type="entry name" value="Putative lipoyltransferase 2, mitochondrial"/>
    <property type="match status" value="1"/>
</dbReference>
<comment type="function">
    <text evidence="9">Catalyzes the transfer of endogenously produced octanoic acid from octanoyl-acyl-carrier-protein onto the lipoyl domains of lipoate-dependent enzymes. Lipoyl-ACP can also act as a substrate although octanoyl-ACP is likely to be the physiological substrate.</text>
</comment>
<dbReference type="EC" id="2.3.1.181" evidence="4 9"/>
<dbReference type="NCBIfam" id="NF010925">
    <property type="entry name" value="PRK14345.1"/>
    <property type="match status" value="1"/>
</dbReference>
<dbReference type="AlphaFoldDB" id="A0A8C5P826"/>
<dbReference type="CDD" id="cd16444">
    <property type="entry name" value="LipB"/>
    <property type="match status" value="1"/>
</dbReference>
<keyword evidence="9" id="KW-0496">Mitochondrion</keyword>
<evidence type="ECO:0000256" key="12">
    <source>
        <dbReference type="PIRSR" id="PIRSR016262-3"/>
    </source>
</evidence>
<gene>
    <name evidence="14" type="primary">LIPT2</name>
</gene>
<name>A0A8C5P826_9ANUR</name>
<comment type="similarity">
    <text evidence="3 9">Belongs to the LipB family.</text>
</comment>
<dbReference type="InterPro" id="IPR004143">
    <property type="entry name" value="BPL_LPL_catalytic"/>
</dbReference>
<evidence type="ECO:0000313" key="15">
    <source>
        <dbReference type="Proteomes" id="UP000694569"/>
    </source>
</evidence>
<dbReference type="OrthoDB" id="19908at2759"/>
<evidence type="ECO:0000256" key="7">
    <source>
        <dbReference type="ARBA" id="ARBA00052863"/>
    </source>
</evidence>
<keyword evidence="5 9" id="KW-0808">Transferase</keyword>
<protein>
    <recommendedName>
        <fullName evidence="8 9">Octanoyl-[acyl-carrier-protein]:protein N-octanoyltransferase LIPT2, mitochondrial</fullName>
        <ecNumber evidence="4 9">2.3.1.181</ecNumber>
    </recommendedName>
</protein>
<evidence type="ECO:0000256" key="10">
    <source>
        <dbReference type="PIRSR" id="PIRSR016262-1"/>
    </source>
</evidence>
<dbReference type="PIRSF" id="PIRSF016262">
    <property type="entry name" value="LPLase"/>
    <property type="match status" value="1"/>
</dbReference>